<dbReference type="SMART" id="SM00493">
    <property type="entry name" value="TOPRIM"/>
    <property type="match status" value="1"/>
</dbReference>
<evidence type="ECO:0000256" key="3">
    <source>
        <dbReference type="ARBA" id="ARBA00022679"/>
    </source>
</evidence>
<sequence length="599" mass="67349">MGHRIPEETIEAIRRSIDIVGVIGEYVQLKKQGRNYFGLCPFHGEKTPSFSVSPEKQIFHCFGCGAGGNAFTFLMDIEGIPFVEAAKRLAAKAGIDLSAYQLNIHGHDDGKTGEAKAMTEAHALLKRFYHYLLVYTKEGQAALDFLQARGWTKETIDRFEIGYAPDAPDAAAKLLESHSFSLPMMEKAGLVTKKEDGRYVDRFRNRIMFPIHDHRGETVGFSGRLLGDGQPKYVNSPETPIFRKGMLLYHFHEARVPIRKRQEALLVEGFADVISAVQAGIDYAVATMGTSLTEEQARILRRHAETVTICYDGDSAGTEAAWRAAEQLSALGCRVKVASIPNGLDPDEYIRVHGKERFAGEIAAAQPLMAFKMTHLRRGKNLQHEGDQLRYIEEVLREIGKLPSPVEKDYYVRQLAEEFSLSLSALNEQLSRCERETSMPRKTAAGGKVSRPTLAKKLLPAFHNAERLLLAHMMRSRDVALIVQERVGGRFNIEEHRALAAYIYAFYEEGHEADLGALMFRLPGELQPLASELSLLLVADEVSEQELGDYMKHVLNHPKWLMLKEKEQEKTEAERRKDFLTAARIAKEMIEMKKMLSSS</sequence>
<dbReference type="SUPFAM" id="SSF57783">
    <property type="entry name" value="Zinc beta-ribbon"/>
    <property type="match status" value="1"/>
</dbReference>
<dbReference type="EMBL" id="CP014342">
    <property type="protein sequence ID" value="AMX82864.1"/>
    <property type="molecule type" value="Genomic_DNA"/>
</dbReference>
<dbReference type="EC" id="2.7.7.101" evidence="12"/>
<dbReference type="InterPro" id="IPR002694">
    <property type="entry name" value="Znf_CHC2"/>
</dbReference>
<feature type="zinc finger region" description="CHC2-type" evidence="12">
    <location>
        <begin position="40"/>
        <end position="64"/>
    </location>
</feature>
<dbReference type="Pfam" id="PF13155">
    <property type="entry name" value="Toprim_2"/>
    <property type="match status" value="1"/>
</dbReference>
<evidence type="ECO:0000256" key="11">
    <source>
        <dbReference type="ARBA" id="ARBA00023163"/>
    </source>
</evidence>
<evidence type="ECO:0000256" key="1">
    <source>
        <dbReference type="ARBA" id="ARBA00022478"/>
    </source>
</evidence>
<accession>A0ABN4NKH7</accession>
<dbReference type="Proteomes" id="UP000076226">
    <property type="component" value="Chromosome"/>
</dbReference>
<dbReference type="NCBIfam" id="TIGR01391">
    <property type="entry name" value="dnaG"/>
    <property type="match status" value="1"/>
</dbReference>
<evidence type="ECO:0000256" key="5">
    <source>
        <dbReference type="ARBA" id="ARBA00022705"/>
    </source>
</evidence>
<dbReference type="InterPro" id="IPR013264">
    <property type="entry name" value="DNAG_N"/>
</dbReference>
<dbReference type="Pfam" id="PF01807">
    <property type="entry name" value="Zn_ribbon_DnaG"/>
    <property type="match status" value="1"/>
</dbReference>
<name>A0ABN4NKH7_9BACL</name>
<dbReference type="Gene3D" id="1.10.860.10">
    <property type="entry name" value="DNAb Helicase, Chain A"/>
    <property type="match status" value="1"/>
</dbReference>
<keyword evidence="8 12" id="KW-0862">Zinc</keyword>
<evidence type="ECO:0000256" key="2">
    <source>
        <dbReference type="ARBA" id="ARBA00022515"/>
    </source>
</evidence>
<dbReference type="InterPro" id="IPR036185">
    <property type="entry name" value="DNA_heli_DnaB-like_N_sf"/>
</dbReference>
<keyword evidence="2 12" id="KW-0639">Primosome</keyword>
<gene>
    <name evidence="12" type="primary">dnaG</name>
    <name evidence="15" type="ORF">GS3922_03735</name>
</gene>
<comment type="cofactor">
    <cofactor evidence="12 13">
        <name>Zn(2+)</name>
        <dbReference type="ChEBI" id="CHEBI:29105"/>
    </cofactor>
    <text evidence="12 13">Binds 1 zinc ion per monomer.</text>
</comment>
<keyword evidence="9" id="KW-0460">Magnesium</keyword>
<dbReference type="Gene3D" id="3.90.980.10">
    <property type="entry name" value="DNA primase, catalytic core, N-terminal domain"/>
    <property type="match status" value="1"/>
</dbReference>
<evidence type="ECO:0000256" key="13">
    <source>
        <dbReference type="PIRNR" id="PIRNR002811"/>
    </source>
</evidence>
<keyword evidence="10 12" id="KW-0238">DNA-binding</keyword>
<dbReference type="InterPro" id="IPR006295">
    <property type="entry name" value="DNA_primase_DnaG"/>
</dbReference>
<keyword evidence="5 12" id="KW-0235">DNA replication</keyword>
<dbReference type="PANTHER" id="PTHR30313">
    <property type="entry name" value="DNA PRIMASE"/>
    <property type="match status" value="1"/>
</dbReference>
<dbReference type="InterPro" id="IPR019475">
    <property type="entry name" value="DNA_primase_DnaB-bd"/>
</dbReference>
<dbReference type="InterPro" id="IPR036977">
    <property type="entry name" value="DNA_primase_Znf_CHC2"/>
</dbReference>
<dbReference type="CDD" id="cd03364">
    <property type="entry name" value="TOPRIM_DnaG_primases"/>
    <property type="match status" value="1"/>
</dbReference>
<evidence type="ECO:0000313" key="15">
    <source>
        <dbReference type="EMBL" id="AMX82864.1"/>
    </source>
</evidence>
<feature type="domain" description="Toprim" evidence="14">
    <location>
        <begin position="262"/>
        <end position="343"/>
    </location>
</feature>
<dbReference type="SUPFAM" id="SSF48024">
    <property type="entry name" value="N-terminal domain of DnaB helicase"/>
    <property type="match status" value="1"/>
</dbReference>
<keyword evidence="11 12" id="KW-0804">Transcription</keyword>
<proteinExistence type="inferred from homology"/>
<dbReference type="Gene3D" id="6.10.140.360">
    <property type="match status" value="1"/>
</dbReference>
<protein>
    <recommendedName>
        <fullName evidence="12 13">DNA primase</fullName>
        <ecNumber evidence="12">2.7.7.101</ecNumber>
    </recommendedName>
</protein>
<evidence type="ECO:0000259" key="14">
    <source>
        <dbReference type="PROSITE" id="PS50880"/>
    </source>
</evidence>
<dbReference type="Gene3D" id="3.40.1360.10">
    <property type="match status" value="1"/>
</dbReference>
<keyword evidence="7 12" id="KW-0863">Zinc-finger</keyword>
<dbReference type="InterPro" id="IPR030846">
    <property type="entry name" value="DnaG_bac"/>
</dbReference>
<keyword evidence="6 12" id="KW-0479">Metal-binding</keyword>
<dbReference type="SUPFAM" id="SSF56731">
    <property type="entry name" value="DNA primase core"/>
    <property type="match status" value="1"/>
</dbReference>
<comment type="domain">
    <text evidence="12">Contains an N-terminal zinc-binding domain, a central core domain that contains the primase activity, and a C-terminal DnaB-binding domain.</text>
</comment>
<dbReference type="HAMAP" id="MF_00974">
    <property type="entry name" value="DNA_primase_DnaG"/>
    <property type="match status" value="1"/>
</dbReference>
<evidence type="ECO:0000256" key="4">
    <source>
        <dbReference type="ARBA" id="ARBA00022695"/>
    </source>
</evidence>
<organism evidence="15 16">
    <name type="scientific">Geobacillus subterraneus</name>
    <dbReference type="NCBI Taxonomy" id="129338"/>
    <lineage>
        <taxon>Bacteria</taxon>
        <taxon>Bacillati</taxon>
        <taxon>Bacillota</taxon>
        <taxon>Bacilli</taxon>
        <taxon>Bacillales</taxon>
        <taxon>Anoxybacillaceae</taxon>
        <taxon>Geobacillus</taxon>
    </lineage>
</organism>
<keyword evidence="3 12" id="KW-0808">Transferase</keyword>
<comment type="function">
    <text evidence="12 13">RNA polymerase that catalyzes the synthesis of short RNA molecules used as primers for DNA polymerase during DNA replication.</text>
</comment>
<dbReference type="InterPro" id="IPR034151">
    <property type="entry name" value="TOPRIM_DnaG_bac"/>
</dbReference>
<dbReference type="PROSITE" id="PS50880">
    <property type="entry name" value="TOPRIM"/>
    <property type="match status" value="1"/>
</dbReference>
<keyword evidence="4 12" id="KW-0548">Nucleotidyltransferase</keyword>
<reference evidence="15 16" key="1">
    <citation type="submission" date="2016-02" db="EMBL/GenBank/DDBJ databases">
        <title>Complete genome sequence of Geobacillus subterraneus KCTC 3922T.</title>
        <authorList>
            <person name="Lee D.-W."/>
            <person name="Lee Y.-J."/>
            <person name="Lee S.-J."/>
            <person name="Park G.-S."/>
            <person name="Lee S.-J."/>
            <person name="Shin J.-H."/>
        </authorList>
    </citation>
    <scope>NUCLEOTIDE SEQUENCE [LARGE SCALE GENOMIC DNA]</scope>
    <source>
        <strain evidence="15 16">KCTC 3922</strain>
    </source>
</reference>
<keyword evidence="1 12" id="KW-0240">DNA-directed RNA polymerase</keyword>
<dbReference type="InterPro" id="IPR016136">
    <property type="entry name" value="DNA_helicase_N/primase_C"/>
</dbReference>
<evidence type="ECO:0000256" key="10">
    <source>
        <dbReference type="ARBA" id="ARBA00023125"/>
    </source>
</evidence>
<evidence type="ECO:0000256" key="12">
    <source>
        <dbReference type="HAMAP-Rule" id="MF_00974"/>
    </source>
</evidence>
<dbReference type="PIRSF" id="PIRSF002811">
    <property type="entry name" value="DnaG"/>
    <property type="match status" value="1"/>
</dbReference>
<evidence type="ECO:0000256" key="6">
    <source>
        <dbReference type="ARBA" id="ARBA00022723"/>
    </source>
</evidence>
<evidence type="ECO:0000256" key="9">
    <source>
        <dbReference type="ARBA" id="ARBA00022842"/>
    </source>
</evidence>
<evidence type="ECO:0000256" key="7">
    <source>
        <dbReference type="ARBA" id="ARBA00022771"/>
    </source>
</evidence>
<dbReference type="RefSeq" id="WP_063165244.1">
    <property type="nucleotide sequence ID" value="NZ_CP014342.1"/>
</dbReference>
<comment type="catalytic activity">
    <reaction evidence="12">
        <text>ssDNA + n NTP = ssDNA/pppN(pN)n-1 hybrid + (n-1) diphosphate.</text>
        <dbReference type="EC" id="2.7.7.101"/>
    </reaction>
</comment>
<comment type="subunit">
    <text evidence="12">Monomer. Interacts with DnaB.</text>
</comment>
<dbReference type="SMART" id="SM00400">
    <property type="entry name" value="ZnF_CHCC"/>
    <property type="match status" value="1"/>
</dbReference>
<dbReference type="Pfam" id="PF08275">
    <property type="entry name" value="DNAG_N"/>
    <property type="match status" value="1"/>
</dbReference>
<dbReference type="InterPro" id="IPR050219">
    <property type="entry name" value="DnaG_primase"/>
</dbReference>
<evidence type="ECO:0000256" key="8">
    <source>
        <dbReference type="ARBA" id="ARBA00022833"/>
    </source>
</evidence>
<keyword evidence="16" id="KW-1185">Reference proteome</keyword>
<comment type="similarity">
    <text evidence="12 13">Belongs to the DnaG primase family.</text>
</comment>
<evidence type="ECO:0000313" key="16">
    <source>
        <dbReference type="Proteomes" id="UP000076226"/>
    </source>
</evidence>
<dbReference type="InterPro" id="IPR006171">
    <property type="entry name" value="TOPRIM_dom"/>
</dbReference>
<dbReference type="InterPro" id="IPR037068">
    <property type="entry name" value="DNA_primase_core_N_sf"/>
</dbReference>
<dbReference type="Pfam" id="PF10410">
    <property type="entry name" value="DnaB_bind"/>
    <property type="match status" value="1"/>
</dbReference>
<dbReference type="PANTHER" id="PTHR30313:SF2">
    <property type="entry name" value="DNA PRIMASE"/>
    <property type="match status" value="1"/>
</dbReference>
<dbReference type="Gene3D" id="3.90.580.10">
    <property type="entry name" value="Zinc finger, CHC2-type domain"/>
    <property type="match status" value="1"/>
</dbReference>